<protein>
    <recommendedName>
        <fullName evidence="4">DUF2415 domain-containing protein</fullName>
    </recommendedName>
</protein>
<dbReference type="AlphaFoldDB" id="A0A1E3QPH0"/>
<evidence type="ECO:0000256" key="1">
    <source>
        <dbReference type="SAM" id="MobiDB-lite"/>
    </source>
</evidence>
<dbReference type="SUPFAM" id="SSF50978">
    <property type="entry name" value="WD40 repeat-like"/>
    <property type="match status" value="1"/>
</dbReference>
<proteinExistence type="predicted"/>
<feature type="region of interest" description="Disordered" evidence="1">
    <location>
        <begin position="12"/>
        <end position="33"/>
    </location>
</feature>
<evidence type="ECO:0000313" key="3">
    <source>
        <dbReference type="Proteomes" id="UP000094336"/>
    </source>
</evidence>
<accession>A0A1E3QPH0</accession>
<dbReference type="GeneID" id="30150663"/>
<reference evidence="3" key="1">
    <citation type="submission" date="2016-05" db="EMBL/GenBank/DDBJ databases">
        <title>Comparative genomics of biotechnologically important yeasts.</title>
        <authorList>
            <consortium name="DOE Joint Genome Institute"/>
            <person name="Riley R."/>
            <person name="Haridas S."/>
            <person name="Wolfe K.H."/>
            <person name="Lopes M.R."/>
            <person name="Hittinger C.T."/>
            <person name="Goker M."/>
            <person name="Salamov A."/>
            <person name="Wisecaver J."/>
            <person name="Long T.M."/>
            <person name="Aerts A.L."/>
            <person name="Barry K."/>
            <person name="Choi C."/>
            <person name="Clum A."/>
            <person name="Coughlan A.Y."/>
            <person name="Deshpande S."/>
            <person name="Douglass A.P."/>
            <person name="Hanson S.J."/>
            <person name="Klenk H.-P."/>
            <person name="Labutti K."/>
            <person name="Lapidus A."/>
            <person name="Lindquist E."/>
            <person name="Lipzen A."/>
            <person name="Meier-Kolthoff J.P."/>
            <person name="Ohm R.A."/>
            <person name="Otillar R.P."/>
            <person name="Pangilinan J."/>
            <person name="Peng Y."/>
            <person name="Rokas A."/>
            <person name="Rosa C.A."/>
            <person name="Scheuner C."/>
            <person name="Sibirny A.A."/>
            <person name="Slot J.C."/>
            <person name="Stielow J.B."/>
            <person name="Sun H."/>
            <person name="Kurtzman C.P."/>
            <person name="Blackwell M."/>
            <person name="Grigoriev I.V."/>
            <person name="Jeffries T.W."/>
        </authorList>
    </citation>
    <scope>NUCLEOTIDE SEQUENCE [LARGE SCALE GENOMIC DNA]</scope>
    <source>
        <strain evidence="3">NRRL Y-12698</strain>
    </source>
</reference>
<evidence type="ECO:0008006" key="4">
    <source>
        <dbReference type="Google" id="ProtNLM"/>
    </source>
</evidence>
<name>A0A1E3QPH0_9ASCO</name>
<dbReference type="EMBL" id="KV454432">
    <property type="protein sequence ID" value="ODQ79606.1"/>
    <property type="molecule type" value="Genomic_DNA"/>
</dbReference>
<dbReference type="Gene3D" id="2.130.10.10">
    <property type="entry name" value="YVTN repeat-like/Quinoprotein amine dehydrogenase"/>
    <property type="match status" value="1"/>
</dbReference>
<dbReference type="RefSeq" id="XP_018984934.1">
    <property type="nucleotide sequence ID" value="XM_019132810.1"/>
</dbReference>
<organism evidence="2 3">
    <name type="scientific">Babjeviella inositovora NRRL Y-12698</name>
    <dbReference type="NCBI Taxonomy" id="984486"/>
    <lineage>
        <taxon>Eukaryota</taxon>
        <taxon>Fungi</taxon>
        <taxon>Dikarya</taxon>
        <taxon>Ascomycota</taxon>
        <taxon>Saccharomycotina</taxon>
        <taxon>Pichiomycetes</taxon>
        <taxon>Serinales incertae sedis</taxon>
        <taxon>Babjeviella</taxon>
    </lineage>
</organism>
<keyword evidence="3" id="KW-1185">Reference proteome</keyword>
<gene>
    <name evidence="2" type="ORF">BABINDRAFT_8510</name>
</gene>
<dbReference type="Proteomes" id="UP000094336">
    <property type="component" value="Unassembled WGS sequence"/>
</dbReference>
<dbReference type="InterPro" id="IPR036322">
    <property type="entry name" value="WD40_repeat_dom_sf"/>
</dbReference>
<evidence type="ECO:0000313" key="2">
    <source>
        <dbReference type="EMBL" id="ODQ79606.1"/>
    </source>
</evidence>
<dbReference type="InterPro" id="IPR015943">
    <property type="entry name" value="WD40/YVTN_repeat-like_dom_sf"/>
</dbReference>
<sequence length="405" mass="43858">MDILSLLGTRRRLNDDTSDPGSDAIPPKRQRTAGIMAPPPVIPIHPRFPAFSVSGVDALQLLVWQKLGPISSEAYSLSNVVFRSTPELTFHRVDYLLPFASKSESCVRLFNKSDAVVHSCHGQYRIVPLASPHAFTVSNGDDHIHEIRSVDMATDDSAFVIVTPRSLAVVDSKTNRAIGSAKALNHFLAAKFNAAASVVAAGGHQGEVSLWDIRASTAARIYVKLGKLPLPLNFVHWLSEFRLITGSASSGSIQICDIRKPKAPVAVLETHSRRGVASLDVDRQAGLMWIVSRDNQIRVHSLGALPSEAPLVEFESPLTGTAGILANNVTDGLLVSNDTGFVQFPLPKTISGLGFLKRDLAAYPVNPTDYEIDSVVLNGNFTRAAVCGWKTGEEYSTVVEYIELE</sequence>